<name>A0ABR8H901_NOSPU</name>
<dbReference type="Gene3D" id="3.40.50.1980">
    <property type="entry name" value="Nitrogenase molybdenum iron protein domain"/>
    <property type="match status" value="2"/>
</dbReference>
<protein>
    <submittedName>
        <fullName evidence="6">Iron-siderophore ABC transporter substrate-binding protein</fullName>
    </submittedName>
</protein>
<dbReference type="EMBL" id="JACJTC010000007">
    <property type="protein sequence ID" value="MBD2611735.1"/>
    <property type="molecule type" value="Genomic_DNA"/>
</dbReference>
<feature type="domain" description="Fe/B12 periplasmic-binding" evidence="5">
    <location>
        <begin position="58"/>
        <end position="316"/>
    </location>
</feature>
<comment type="caution">
    <text evidence="6">The sequence shown here is derived from an EMBL/GenBank/DDBJ whole genome shotgun (WGS) entry which is preliminary data.</text>
</comment>
<gene>
    <name evidence="6" type="ORF">H6G94_10680</name>
</gene>
<dbReference type="Proteomes" id="UP000606396">
    <property type="component" value="Unassembled WGS sequence"/>
</dbReference>
<evidence type="ECO:0000313" key="7">
    <source>
        <dbReference type="Proteomes" id="UP000606396"/>
    </source>
</evidence>
<dbReference type="PANTHER" id="PTHR30532:SF25">
    <property type="entry name" value="IRON(III) DICITRATE-BINDING PERIPLASMIC PROTEIN"/>
    <property type="match status" value="1"/>
</dbReference>
<evidence type="ECO:0000256" key="1">
    <source>
        <dbReference type="ARBA" id="ARBA00004196"/>
    </source>
</evidence>
<accession>A0ABR8H901</accession>
<evidence type="ECO:0000256" key="4">
    <source>
        <dbReference type="ARBA" id="ARBA00022729"/>
    </source>
</evidence>
<dbReference type="CDD" id="cd01146">
    <property type="entry name" value="FhuD"/>
    <property type="match status" value="1"/>
</dbReference>
<dbReference type="InterPro" id="IPR002491">
    <property type="entry name" value="ABC_transptr_periplasmic_BD"/>
</dbReference>
<proteinExistence type="inferred from homology"/>
<evidence type="ECO:0000259" key="5">
    <source>
        <dbReference type="PROSITE" id="PS50983"/>
    </source>
</evidence>
<dbReference type="PANTHER" id="PTHR30532">
    <property type="entry name" value="IRON III DICITRATE-BINDING PERIPLASMIC PROTEIN"/>
    <property type="match status" value="1"/>
</dbReference>
<dbReference type="InterPro" id="IPR051313">
    <property type="entry name" value="Bact_iron-sidero_bind"/>
</dbReference>
<dbReference type="SUPFAM" id="SSF53807">
    <property type="entry name" value="Helical backbone' metal receptor"/>
    <property type="match status" value="1"/>
</dbReference>
<dbReference type="RefSeq" id="WP_190949419.1">
    <property type="nucleotide sequence ID" value="NZ_JACJTC010000007.1"/>
</dbReference>
<keyword evidence="4" id="KW-0732">Signal</keyword>
<reference evidence="6 7" key="1">
    <citation type="journal article" date="2020" name="ISME J.">
        <title>Comparative genomics reveals insights into cyanobacterial evolution and habitat adaptation.</title>
        <authorList>
            <person name="Chen M.Y."/>
            <person name="Teng W.K."/>
            <person name="Zhao L."/>
            <person name="Hu C.X."/>
            <person name="Zhou Y.K."/>
            <person name="Han B.P."/>
            <person name="Song L.R."/>
            <person name="Shu W.S."/>
        </authorList>
    </citation>
    <scope>NUCLEOTIDE SEQUENCE [LARGE SCALE GENOMIC DNA]</scope>
    <source>
        <strain evidence="6 7">FACHB-252</strain>
    </source>
</reference>
<comment type="subcellular location">
    <subcellularLocation>
        <location evidence="1">Cell envelope</location>
    </subcellularLocation>
</comment>
<evidence type="ECO:0000313" key="6">
    <source>
        <dbReference type="EMBL" id="MBD2611735.1"/>
    </source>
</evidence>
<evidence type="ECO:0000256" key="3">
    <source>
        <dbReference type="ARBA" id="ARBA00022448"/>
    </source>
</evidence>
<dbReference type="Pfam" id="PF01497">
    <property type="entry name" value="Peripla_BP_2"/>
    <property type="match status" value="1"/>
</dbReference>
<organism evidence="6 7">
    <name type="scientific">Nostoc punctiforme FACHB-252</name>
    <dbReference type="NCBI Taxonomy" id="1357509"/>
    <lineage>
        <taxon>Bacteria</taxon>
        <taxon>Bacillati</taxon>
        <taxon>Cyanobacteriota</taxon>
        <taxon>Cyanophyceae</taxon>
        <taxon>Nostocales</taxon>
        <taxon>Nostocaceae</taxon>
        <taxon>Nostoc</taxon>
    </lineage>
</organism>
<evidence type="ECO:0000256" key="2">
    <source>
        <dbReference type="ARBA" id="ARBA00008814"/>
    </source>
</evidence>
<keyword evidence="7" id="KW-1185">Reference proteome</keyword>
<sequence length="316" mass="35911">MRKFLYLLILIILGFIVVVICNYKTPKTISLLPRLSPAECHIVKHTMGETCVPNQPQRIVTLSLSTLGNVLALGVKPIGTTNEYYREENFLRTSYKTDEIKLVGLERPNLEAILLLKPDLIIGVDWFQSIYPQLSKIAPTVLGEMEYSNWKKHLTFVAEALGKQEVEKALWNRYNRRIEQLKLALGTHYQDKKISFIYINGKQISIDVKNSFVGSIMNDANLPRPTSQNIESPYGAENISLEELEKADGDVLFVATFASGGKQFLEKKQQNPLWQKLKAVQKNHVYNVNITSWSATHMIATDAVIDDLFKYLVNIP</sequence>
<keyword evidence="3" id="KW-0813">Transport</keyword>
<comment type="similarity">
    <text evidence="2">Belongs to the bacterial solute-binding protein 8 family.</text>
</comment>
<dbReference type="PROSITE" id="PS50983">
    <property type="entry name" value="FE_B12_PBP"/>
    <property type="match status" value="1"/>
</dbReference>